<dbReference type="InterPro" id="IPR019734">
    <property type="entry name" value="TPR_rpt"/>
</dbReference>
<dbReference type="Proteomes" id="UP001230915">
    <property type="component" value="Unassembled WGS sequence"/>
</dbReference>
<feature type="compositionally biased region" description="Basic and acidic residues" evidence="2">
    <location>
        <begin position="275"/>
        <end position="285"/>
    </location>
</feature>
<dbReference type="InterPro" id="IPR011990">
    <property type="entry name" value="TPR-like_helical_dom_sf"/>
</dbReference>
<dbReference type="EMBL" id="JAVHUL010000012">
    <property type="protein sequence ID" value="MDQ7917137.1"/>
    <property type="molecule type" value="Genomic_DNA"/>
</dbReference>
<dbReference type="Pfam" id="PF13414">
    <property type="entry name" value="TPR_11"/>
    <property type="match status" value="1"/>
</dbReference>
<proteinExistence type="predicted"/>
<evidence type="ECO:0000256" key="1">
    <source>
        <dbReference type="PROSITE-ProRule" id="PRU00339"/>
    </source>
</evidence>
<dbReference type="PROSITE" id="PS50005">
    <property type="entry name" value="TPR"/>
    <property type="match status" value="2"/>
</dbReference>
<comment type="caution">
    <text evidence="3">The sequence shown here is derived from an EMBL/GenBank/DDBJ whole genome shotgun (WGS) entry which is preliminary data.</text>
</comment>
<feature type="compositionally biased region" description="Basic and acidic residues" evidence="2">
    <location>
        <begin position="163"/>
        <end position="251"/>
    </location>
</feature>
<dbReference type="Gene3D" id="1.25.40.10">
    <property type="entry name" value="Tetratricopeptide repeat domain"/>
    <property type="match status" value="2"/>
</dbReference>
<evidence type="ECO:0000313" key="3">
    <source>
        <dbReference type="EMBL" id="MDQ7917137.1"/>
    </source>
</evidence>
<gene>
    <name evidence="3" type="ORF">RBU60_06080</name>
</gene>
<evidence type="ECO:0000313" key="4">
    <source>
        <dbReference type="Proteomes" id="UP001230915"/>
    </source>
</evidence>
<keyword evidence="4" id="KW-1185">Reference proteome</keyword>
<feature type="repeat" description="TPR" evidence="1">
    <location>
        <begin position="46"/>
        <end position="79"/>
    </location>
</feature>
<evidence type="ECO:0000256" key="2">
    <source>
        <dbReference type="SAM" id="MobiDB-lite"/>
    </source>
</evidence>
<feature type="repeat" description="TPR" evidence="1">
    <location>
        <begin position="117"/>
        <end position="150"/>
    </location>
</feature>
<dbReference type="Pfam" id="PF00515">
    <property type="entry name" value="TPR_1"/>
    <property type="match status" value="1"/>
</dbReference>
<name>A0ABU1A0A2_9FLAO</name>
<sequence>MKRKITMQIKHYHIKCIQRVIMMLVILLFSGIVSAQENTKKAQKQARGYSAQAQESLAENDFAQAEANYRKAISKDPDNAEAKYNLGNLYYSKDKEMESAPRLKQAGDASKSKALKHKAFHNEGNAYMKQKNYEPAVEAFKNALRNNPQDDQTRYNLALAKKMLEKEQQEQNQDQDKDKDQNQDEQDQQNKDQKEDGENKKEEGENKEKGDEGDQKDKQDKSDKEEEKDGDEKKEEQPKDPSEEKGEDSKEQQPQQAEGKLSPQQIKNLLEAMENQEKEIQDKINAKKAKGKKVRTEKDW</sequence>
<dbReference type="SUPFAM" id="SSF48452">
    <property type="entry name" value="TPR-like"/>
    <property type="match status" value="1"/>
</dbReference>
<keyword evidence="1" id="KW-0802">TPR repeat</keyword>
<organism evidence="3 4">
    <name type="scientific">Mesonia profundi</name>
    <dbReference type="NCBI Taxonomy" id="3070998"/>
    <lineage>
        <taxon>Bacteria</taxon>
        <taxon>Pseudomonadati</taxon>
        <taxon>Bacteroidota</taxon>
        <taxon>Flavobacteriia</taxon>
        <taxon>Flavobacteriales</taxon>
        <taxon>Flavobacteriaceae</taxon>
        <taxon>Mesonia</taxon>
    </lineage>
</organism>
<dbReference type="RefSeq" id="WP_308863843.1">
    <property type="nucleotide sequence ID" value="NZ_JAVHUL010000012.1"/>
</dbReference>
<feature type="compositionally biased region" description="Polar residues" evidence="2">
    <location>
        <begin position="252"/>
        <end position="267"/>
    </location>
</feature>
<dbReference type="PROSITE" id="PS50293">
    <property type="entry name" value="TPR_REGION"/>
    <property type="match status" value="1"/>
</dbReference>
<feature type="region of interest" description="Disordered" evidence="2">
    <location>
        <begin position="163"/>
        <end position="300"/>
    </location>
</feature>
<accession>A0ABU1A0A2</accession>
<reference evidence="3 4" key="1">
    <citation type="submission" date="2023-08" db="EMBL/GenBank/DDBJ databases">
        <title>Mesonia sp. MT50, isolated from deep-sea sediment of the Mariana Trench.</title>
        <authorList>
            <person name="Fu H."/>
        </authorList>
    </citation>
    <scope>NUCLEOTIDE SEQUENCE [LARGE SCALE GENOMIC DNA]</scope>
    <source>
        <strain evidence="3 4">MT50</strain>
    </source>
</reference>
<protein>
    <submittedName>
        <fullName evidence="3">Tetratricopeptide repeat protein</fullName>
    </submittedName>
</protein>
<dbReference type="SMART" id="SM00028">
    <property type="entry name" value="TPR"/>
    <property type="match status" value="3"/>
</dbReference>